<evidence type="ECO:0000256" key="28">
    <source>
        <dbReference type="SAM" id="MobiDB-lite"/>
    </source>
</evidence>
<dbReference type="InterPro" id="IPR023299">
    <property type="entry name" value="ATPase_P-typ_cyto_dom_N"/>
</dbReference>
<accession>A0A7L1TXN3</accession>
<feature type="transmembrane region" description="Helical" evidence="27">
    <location>
        <begin position="1068"/>
        <end position="1087"/>
    </location>
</feature>
<evidence type="ECO:0000256" key="5">
    <source>
        <dbReference type="ARBA" id="ARBA00004555"/>
    </source>
</evidence>
<dbReference type="NCBIfam" id="TIGR01494">
    <property type="entry name" value="ATPase_P-type"/>
    <property type="match status" value="1"/>
</dbReference>
<dbReference type="GO" id="GO:0005802">
    <property type="term" value="C:trans-Golgi network"/>
    <property type="evidence" value="ECO:0007669"/>
    <property type="project" value="TreeGrafter"/>
</dbReference>
<keyword evidence="14 26" id="KW-0460">Magnesium</keyword>
<evidence type="ECO:0000256" key="24">
    <source>
        <dbReference type="PIRSR" id="PIRSR606539-1"/>
    </source>
</evidence>
<evidence type="ECO:0000256" key="26">
    <source>
        <dbReference type="PIRSR" id="PIRSR606539-3"/>
    </source>
</evidence>
<feature type="binding site" evidence="25">
    <location>
        <position position="596"/>
    </location>
    <ligand>
        <name>ATP</name>
        <dbReference type="ChEBI" id="CHEBI:30616"/>
    </ligand>
</feature>
<keyword evidence="10 26" id="KW-0479">Metal-binding</keyword>
<evidence type="ECO:0000256" key="9">
    <source>
        <dbReference type="ARBA" id="ARBA00022692"/>
    </source>
</evidence>
<feature type="non-terminal residue" evidence="32">
    <location>
        <position position="1296"/>
    </location>
</feature>
<evidence type="ECO:0000256" key="19">
    <source>
        <dbReference type="ARBA" id="ARBA00023273"/>
    </source>
</evidence>
<evidence type="ECO:0000259" key="31">
    <source>
        <dbReference type="Pfam" id="PF16212"/>
    </source>
</evidence>
<evidence type="ECO:0000256" key="18">
    <source>
        <dbReference type="ARBA" id="ARBA00023136"/>
    </source>
</evidence>
<evidence type="ECO:0000256" key="8">
    <source>
        <dbReference type="ARBA" id="ARBA00022475"/>
    </source>
</evidence>
<protein>
    <recommendedName>
        <fullName evidence="27">Phospholipid-transporting ATPase</fullName>
        <ecNumber evidence="27">7.6.2.1</ecNumber>
    </recommendedName>
</protein>
<feature type="domain" description="P-type ATPase C-terminal" evidence="31">
    <location>
        <begin position="954"/>
        <end position="1217"/>
    </location>
</feature>
<dbReference type="GO" id="GO:0007030">
    <property type="term" value="P:Golgi organization"/>
    <property type="evidence" value="ECO:0007669"/>
    <property type="project" value="TreeGrafter"/>
</dbReference>
<reference evidence="32 33" key="1">
    <citation type="submission" date="2019-09" db="EMBL/GenBank/DDBJ databases">
        <title>Bird 10,000 Genomes (B10K) Project - Family phase.</title>
        <authorList>
            <person name="Zhang G."/>
        </authorList>
    </citation>
    <scope>NUCLEOTIDE SEQUENCE [LARGE SCALE GENOMIC DNA]</scope>
    <source>
        <strain evidence="32">B10K-DU-002-32</strain>
        <tissue evidence="32">Muscle</tissue>
    </source>
</reference>
<dbReference type="FunFam" id="3.40.50.1000:FF:000001">
    <property type="entry name" value="Phospholipid-transporting ATPase IC"/>
    <property type="match status" value="1"/>
</dbReference>
<dbReference type="SUPFAM" id="SSF81653">
    <property type="entry name" value="Calcium ATPase, transduction domain A"/>
    <property type="match status" value="1"/>
</dbReference>
<dbReference type="InterPro" id="IPR008250">
    <property type="entry name" value="ATPase_P-typ_transduc_dom_A_sf"/>
</dbReference>
<feature type="binding site" evidence="26">
    <location>
        <position position="454"/>
    </location>
    <ligand>
        <name>Mg(2+)</name>
        <dbReference type="ChEBI" id="CHEBI:18420"/>
    </ligand>
</feature>
<evidence type="ECO:0000256" key="6">
    <source>
        <dbReference type="ARBA" id="ARBA00004651"/>
    </source>
</evidence>
<keyword evidence="16 27" id="KW-1133">Transmembrane helix</keyword>
<evidence type="ECO:0000256" key="17">
    <source>
        <dbReference type="ARBA" id="ARBA00023034"/>
    </source>
</evidence>
<dbReference type="InterPro" id="IPR023298">
    <property type="entry name" value="ATPase_P-typ_TM_dom_sf"/>
</dbReference>
<dbReference type="SUPFAM" id="SSF81660">
    <property type="entry name" value="Metal cation-transporting ATPase, ATP-binding domain N"/>
    <property type="match status" value="1"/>
</dbReference>
<keyword evidence="12" id="KW-0256">Endoplasmic reticulum</keyword>
<dbReference type="Gene3D" id="2.70.150.10">
    <property type="entry name" value="Calcium-transporting ATPase, cytoplasmic transduction domain A"/>
    <property type="match status" value="1"/>
</dbReference>
<evidence type="ECO:0000256" key="27">
    <source>
        <dbReference type="RuleBase" id="RU362033"/>
    </source>
</evidence>
<keyword evidence="9 27" id="KW-0812">Transmembrane</keyword>
<comment type="catalytic activity">
    <reaction evidence="20 27">
        <text>ATP + H2O + phospholipidSide 1 = ADP + phosphate + phospholipidSide 2.</text>
        <dbReference type="EC" id="7.6.2.1"/>
    </reaction>
</comment>
<evidence type="ECO:0000256" key="3">
    <source>
        <dbReference type="ARBA" id="ARBA00004240"/>
    </source>
</evidence>
<evidence type="ECO:0000256" key="1">
    <source>
        <dbReference type="ARBA" id="ARBA00001946"/>
    </source>
</evidence>
<dbReference type="Gene3D" id="3.40.1110.10">
    <property type="entry name" value="Calcium-transporting ATPase, cytoplasmic domain N"/>
    <property type="match status" value="1"/>
</dbReference>
<dbReference type="Proteomes" id="UP000579685">
    <property type="component" value="Unassembled WGS sequence"/>
</dbReference>
<proteinExistence type="inferred from homology"/>
<feature type="compositionally biased region" description="Basic and acidic residues" evidence="28">
    <location>
        <begin position="47"/>
        <end position="61"/>
    </location>
</feature>
<dbReference type="SFLD" id="SFLDS00003">
    <property type="entry name" value="Haloacid_Dehalogenase"/>
    <property type="match status" value="1"/>
</dbReference>
<dbReference type="FunFam" id="3.40.1110.10:FF:000012">
    <property type="entry name" value="Phospholipid-transporting ATPase"/>
    <property type="match status" value="1"/>
</dbReference>
<evidence type="ECO:0000256" key="16">
    <source>
        <dbReference type="ARBA" id="ARBA00022989"/>
    </source>
</evidence>
<keyword evidence="15 27" id="KW-1278">Translocase</keyword>
<feature type="binding site" evidence="25">
    <location>
        <position position="902"/>
    </location>
    <ligand>
        <name>ATP</name>
        <dbReference type="ChEBI" id="CHEBI:30616"/>
    </ligand>
</feature>
<keyword evidence="13 25" id="KW-0067">ATP-binding</keyword>
<keyword evidence="33" id="KW-1185">Reference proteome</keyword>
<dbReference type="PANTHER" id="PTHR24092">
    <property type="entry name" value="PROBABLE PHOSPHOLIPID-TRANSPORTING ATPASE"/>
    <property type="match status" value="1"/>
</dbReference>
<dbReference type="CDD" id="cd02073">
    <property type="entry name" value="P-type_ATPase_APLT_Dnf-like"/>
    <property type="match status" value="1"/>
</dbReference>
<keyword evidence="19" id="KW-0966">Cell projection</keyword>
<dbReference type="InterPro" id="IPR044492">
    <property type="entry name" value="P_typ_ATPase_HD_dom"/>
</dbReference>
<evidence type="ECO:0000256" key="21">
    <source>
        <dbReference type="ARBA" id="ARBA00051303"/>
    </source>
</evidence>
<evidence type="ECO:0000256" key="15">
    <source>
        <dbReference type="ARBA" id="ARBA00022967"/>
    </source>
</evidence>
<dbReference type="SUPFAM" id="SSF56784">
    <property type="entry name" value="HAD-like"/>
    <property type="match status" value="1"/>
</dbReference>
<dbReference type="InterPro" id="IPR006539">
    <property type="entry name" value="P-type_ATPase_IV"/>
</dbReference>
<dbReference type="GO" id="GO:0045332">
    <property type="term" value="P:phospholipid translocation"/>
    <property type="evidence" value="ECO:0007669"/>
    <property type="project" value="UniProtKB-ARBA"/>
</dbReference>
<feature type="transmembrane region" description="Helical" evidence="27">
    <location>
        <begin position="139"/>
        <end position="161"/>
    </location>
</feature>
<evidence type="ECO:0000256" key="14">
    <source>
        <dbReference type="ARBA" id="ARBA00022842"/>
    </source>
</evidence>
<evidence type="ECO:0000256" key="12">
    <source>
        <dbReference type="ARBA" id="ARBA00022824"/>
    </source>
</evidence>
<feature type="binding site" evidence="25">
    <location>
        <position position="652"/>
    </location>
    <ligand>
        <name>ATP</name>
        <dbReference type="ChEBI" id="CHEBI:30616"/>
    </ligand>
</feature>
<evidence type="ECO:0000256" key="13">
    <source>
        <dbReference type="ARBA" id="ARBA00022840"/>
    </source>
</evidence>
<feature type="non-terminal residue" evidence="32">
    <location>
        <position position="1"/>
    </location>
</feature>
<feature type="binding site" evidence="25">
    <location>
        <position position="456"/>
    </location>
    <ligand>
        <name>ATP</name>
        <dbReference type="ChEBI" id="CHEBI:30616"/>
    </ligand>
</feature>
<name>A0A7L1TXN3_PHANI</name>
<keyword evidence="8" id="KW-1003">Cell membrane</keyword>
<feature type="transmembrane region" description="Helical" evidence="27">
    <location>
        <begin position="389"/>
        <end position="408"/>
    </location>
</feature>
<dbReference type="Pfam" id="PF00122">
    <property type="entry name" value="E1-E2_ATPase"/>
    <property type="match status" value="1"/>
</dbReference>
<feature type="binding site" evidence="25">
    <location>
        <position position="455"/>
    </location>
    <ligand>
        <name>ATP</name>
        <dbReference type="ChEBI" id="CHEBI:30616"/>
    </ligand>
</feature>
<evidence type="ECO:0000256" key="4">
    <source>
        <dbReference type="ARBA" id="ARBA00004316"/>
    </source>
</evidence>
<evidence type="ECO:0000256" key="11">
    <source>
        <dbReference type="ARBA" id="ARBA00022741"/>
    </source>
</evidence>
<feature type="transmembrane region" description="Helical" evidence="27">
    <location>
        <begin position="1138"/>
        <end position="1157"/>
    </location>
</feature>
<dbReference type="InterPro" id="IPR032630">
    <property type="entry name" value="P_typ_ATPase_c"/>
</dbReference>
<feature type="domain" description="P-type ATPase N-terminal" evidence="30">
    <location>
        <begin position="89"/>
        <end position="145"/>
    </location>
</feature>
<dbReference type="InterPro" id="IPR032631">
    <property type="entry name" value="P-type_ATPase_N"/>
</dbReference>
<dbReference type="GO" id="GO:0016324">
    <property type="term" value="C:apical plasma membrane"/>
    <property type="evidence" value="ECO:0007669"/>
    <property type="project" value="UniProtKB-SubCell"/>
</dbReference>
<keyword evidence="18 27" id="KW-0472">Membrane</keyword>
<evidence type="ECO:0000256" key="22">
    <source>
        <dbReference type="ARBA" id="ARBA00052223"/>
    </source>
</evidence>
<evidence type="ECO:0000259" key="29">
    <source>
        <dbReference type="Pfam" id="PF00122"/>
    </source>
</evidence>
<comment type="cofactor">
    <cofactor evidence="1 26">
        <name>Mg(2+)</name>
        <dbReference type="ChEBI" id="CHEBI:18420"/>
    </cofactor>
</comment>
<organism evidence="32 33">
    <name type="scientific">Phainopepla nitens</name>
    <name type="common">Phainopepla</name>
    <dbReference type="NCBI Taxonomy" id="161653"/>
    <lineage>
        <taxon>Eukaryota</taxon>
        <taxon>Metazoa</taxon>
        <taxon>Chordata</taxon>
        <taxon>Craniata</taxon>
        <taxon>Vertebrata</taxon>
        <taxon>Euteleostomi</taxon>
        <taxon>Archelosauria</taxon>
        <taxon>Archosauria</taxon>
        <taxon>Dinosauria</taxon>
        <taxon>Saurischia</taxon>
        <taxon>Theropoda</taxon>
        <taxon>Coelurosauria</taxon>
        <taxon>Aves</taxon>
        <taxon>Neognathae</taxon>
        <taxon>Neoaves</taxon>
        <taxon>Telluraves</taxon>
        <taxon>Australaves</taxon>
        <taxon>Passeriformes</taxon>
        <taxon>Bombycillidae</taxon>
        <taxon>Phainopepla</taxon>
    </lineage>
</organism>
<evidence type="ECO:0000313" key="32">
    <source>
        <dbReference type="EMBL" id="NXO65259.1"/>
    </source>
</evidence>
<feature type="active site" description="4-aspartylphosphate intermediate" evidence="24">
    <location>
        <position position="454"/>
    </location>
</feature>
<comment type="subcellular location">
    <subcellularLocation>
        <location evidence="2">Apical cell membrane</location>
    </subcellularLocation>
    <subcellularLocation>
        <location evidence="6">Cell membrane</location>
        <topology evidence="6">Multi-pass membrane protein</topology>
    </subcellularLocation>
    <subcellularLocation>
        <location evidence="4">Cell projection</location>
    </subcellularLocation>
    <subcellularLocation>
        <location evidence="3">Endoplasmic reticulum</location>
    </subcellularLocation>
    <subcellularLocation>
        <location evidence="5">Golgi apparatus</location>
    </subcellularLocation>
    <subcellularLocation>
        <location evidence="27">Membrane</location>
        <topology evidence="27">Multi-pass membrane protein</topology>
    </subcellularLocation>
</comment>
<dbReference type="Gene3D" id="3.40.50.1000">
    <property type="entry name" value="HAD superfamily/HAD-like"/>
    <property type="match status" value="1"/>
</dbReference>
<feature type="binding site" evidence="25">
    <location>
        <position position="619"/>
    </location>
    <ligand>
        <name>ATP</name>
        <dbReference type="ChEBI" id="CHEBI:30616"/>
    </ligand>
</feature>
<comment type="caution">
    <text evidence="32">The sequence shown here is derived from an EMBL/GenBank/DDBJ whole genome shotgun (WGS) entry which is preliminary data.</text>
</comment>
<feature type="transmembrane region" description="Helical" evidence="27">
    <location>
        <begin position="339"/>
        <end position="362"/>
    </location>
</feature>
<feature type="binding site" evidence="25">
    <location>
        <position position="908"/>
    </location>
    <ligand>
        <name>ATP</name>
        <dbReference type="ChEBI" id="CHEBI:30616"/>
    </ligand>
</feature>
<dbReference type="Pfam" id="PF13246">
    <property type="entry name" value="Cation_ATPase"/>
    <property type="match status" value="1"/>
</dbReference>
<comment type="subunit">
    <text evidence="23">Component of a P4-ATPase flippase complex which consists of a catalytic alpha subunit ATP8B1 and an accessory beta subunit TMEM30A. The flippase ATP8B1:TMEM30A complex can form an intermediate phosphoenzyme in vitro. Also interacts with beta subunit TMEM30B.</text>
</comment>
<evidence type="ECO:0000256" key="7">
    <source>
        <dbReference type="ARBA" id="ARBA00008109"/>
    </source>
</evidence>
<gene>
    <name evidence="32" type="primary">Atp8b1</name>
    <name evidence="32" type="ORF">PHANIT_R12254</name>
</gene>
<dbReference type="PRINTS" id="PR00119">
    <property type="entry name" value="CATATPASE"/>
</dbReference>
<dbReference type="EC" id="7.6.2.1" evidence="27"/>
<dbReference type="GO" id="GO:0005783">
    <property type="term" value="C:endoplasmic reticulum"/>
    <property type="evidence" value="ECO:0007669"/>
    <property type="project" value="UniProtKB-SubCell"/>
</dbReference>
<evidence type="ECO:0000259" key="30">
    <source>
        <dbReference type="Pfam" id="PF16209"/>
    </source>
</evidence>
<evidence type="ECO:0000256" key="20">
    <source>
        <dbReference type="ARBA" id="ARBA00034036"/>
    </source>
</evidence>
<feature type="transmembrane region" description="Helical" evidence="27">
    <location>
        <begin position="1107"/>
        <end position="1126"/>
    </location>
</feature>
<dbReference type="SUPFAM" id="SSF81665">
    <property type="entry name" value="Calcium ATPase, transmembrane domain M"/>
    <property type="match status" value="1"/>
</dbReference>
<feature type="binding site" evidence="26">
    <location>
        <position position="456"/>
    </location>
    <ligand>
        <name>Mg(2+)</name>
        <dbReference type="ChEBI" id="CHEBI:18420"/>
    </ligand>
</feature>
<comment type="catalytic activity">
    <reaction evidence="22">
        <text>a 1,2-diacyl-sn-glycero-3-phosphocholine(out) + ATP + H2O = a 1,2-diacyl-sn-glycero-3-phosphocholine(in) + ADP + phosphate + H(+)</text>
        <dbReference type="Rhea" id="RHEA:38583"/>
        <dbReference type="ChEBI" id="CHEBI:15377"/>
        <dbReference type="ChEBI" id="CHEBI:15378"/>
        <dbReference type="ChEBI" id="CHEBI:30616"/>
        <dbReference type="ChEBI" id="CHEBI:43474"/>
        <dbReference type="ChEBI" id="CHEBI:57643"/>
        <dbReference type="ChEBI" id="CHEBI:456216"/>
    </reaction>
    <physiologicalReaction direction="left-to-right" evidence="22">
        <dbReference type="Rhea" id="RHEA:38584"/>
    </physiologicalReaction>
</comment>
<feature type="transmembrane region" description="Helical" evidence="27">
    <location>
        <begin position="985"/>
        <end position="1006"/>
    </location>
</feature>
<dbReference type="NCBIfam" id="TIGR01652">
    <property type="entry name" value="ATPase-Plipid"/>
    <property type="match status" value="1"/>
</dbReference>
<dbReference type="GO" id="GO:0140327">
    <property type="term" value="F:flippase activity"/>
    <property type="evidence" value="ECO:0007669"/>
    <property type="project" value="UniProtKB-ARBA"/>
</dbReference>
<keyword evidence="11 25" id="KW-0547">Nucleotide-binding</keyword>
<dbReference type="InterPro" id="IPR059000">
    <property type="entry name" value="ATPase_P-type_domA"/>
</dbReference>
<comment type="catalytic activity">
    <reaction evidence="21">
        <text>a 1,2-diacyl-sn-glycero-3-phospho-L-serine(out) + ATP + H2O = a 1,2-diacyl-sn-glycero-3-phospho-L-serine(in) + ADP + phosphate + H(+)</text>
        <dbReference type="Rhea" id="RHEA:38567"/>
        <dbReference type="ChEBI" id="CHEBI:15377"/>
        <dbReference type="ChEBI" id="CHEBI:15378"/>
        <dbReference type="ChEBI" id="CHEBI:30616"/>
        <dbReference type="ChEBI" id="CHEBI:43474"/>
        <dbReference type="ChEBI" id="CHEBI:57262"/>
        <dbReference type="ChEBI" id="CHEBI:456216"/>
    </reaction>
    <physiologicalReaction direction="left-to-right" evidence="21">
        <dbReference type="Rhea" id="RHEA:38568"/>
    </physiologicalReaction>
</comment>
<evidence type="ECO:0000256" key="2">
    <source>
        <dbReference type="ARBA" id="ARBA00004221"/>
    </source>
</evidence>
<dbReference type="GO" id="GO:0005548">
    <property type="term" value="F:phospholipid transporter activity"/>
    <property type="evidence" value="ECO:0007669"/>
    <property type="project" value="UniProtKB-ARBA"/>
</dbReference>
<feature type="binding site" evidence="26">
    <location>
        <position position="928"/>
    </location>
    <ligand>
        <name>Mg(2+)</name>
        <dbReference type="ChEBI" id="CHEBI:18420"/>
    </ligand>
</feature>
<feature type="binding site" evidence="25">
    <location>
        <position position="454"/>
    </location>
    <ligand>
        <name>ATP</name>
        <dbReference type="ChEBI" id="CHEBI:30616"/>
    </ligand>
</feature>
<dbReference type="PROSITE" id="PS00154">
    <property type="entry name" value="ATPASE_E1_E2"/>
    <property type="match status" value="1"/>
</dbReference>
<feature type="domain" description="P-type ATPase A" evidence="29">
    <location>
        <begin position="174"/>
        <end position="236"/>
    </location>
</feature>
<sequence length="1296" mass="148039">MISERDSETTFEEDSQPNDEVVPYSDDETEDELDARQPGADPGLNRTSRDAEESRDPGRKDCSWQVKANDQRFYDQPGFKRTIFLCFKKSKYAGNAIKTYKYNPITFLPLNLFEQFKRAANFYFLVLLILQSIPQISTLAWYTTLMPLLLVLGITAVKDLVDDIARHRMDNEVNNRTCDVIKDGRFKATKWKDIKVGDIIRLKKNTFVPADILLLSSSEPNSLCYVETAELDGETNLKFKMALEVTHRHLQEESALADFDGLVECEEPNNRLDKFTGTLSWRNSTYSLDADKILLRGCKIRNTDFCHGMVIFAGADTKIMKNSGKTRFKRTKIDSLMNYMVYTIIVVLILLSAGLAIGHTYWEQQIGNSSWYLYDAQDLSPACRGFLNFWGYIIVLNTMVPISLYVSVEVIRFGQSYFINWDLQMYYPEKDTAAKARTTTLNEQLGQIQYIFSDKTGTLTQNIMTFKKCCINGQRYGGCRDAAGQLQSHPEQVDFSWNVYADGKFLFYDHYLIEQIKSGKEPEIHKFFFLLAICHTVMADTSDGQLNYQAASPDEGALVTAARNFGYVFLSRTQNTITISEMGVERTYDVLAILDFNSDRKRMSVIVRESDGNIRLYCKGADMVIYERLHPRNLKREATEEALDVFANETLRTLCLCYRDISQDEFEVWNKKFVEASLATSHRDEALDKVYEEIEKNLILLGATAIEDKLQDGVPETISRLSKADIKIWVLTGDKKETAENIGFSCELLTEEMTICYGEDTRQVKTRRSLFSGFSVWDSPSLKFTLDFSITVSLFPSSALLQTRLENQRNRAGSSPHSSLRMNEPFFQGSRDRALIITGSWLNEILLEKKKKKKKLKLKFPRTAEEKKKQTEKRRRAEAYKEQQQKNFVDLACECRAVICCRVTPKQKAMVVELVKKYKKAITLAIGDGANDVNMIKTAHIGVGISGQEGMQAVMSSDYSFGQFRYLQRLLLVHGRWSYIRMCKFLRYFFYKNFAFTLVHIWYSFFSGFSAQTAYEDWFITLYNVLYSSLPVLLVGLLDQDVSDRLSLRFPRLYVLGQRDLLFNYKKFFISLLHGAVTSLIIFFIPYGAYLKSMGQDGEAPADYQSFAVTAASSLIFVVNFQASKLDFLSSIGLDTSYWTFVNAFSVFGSIALYFGITFDFHSAGIHVLFPSGFQFTGTAPNALRQPYLWLTMILSIAICLLPVVAQRFLCMTIWPSESDKIQRNRRKYLLEEQQWKRRQSAFRRGVSARRSAYAFSHQRGYADLIASGRSIRKRRAPLDAVLGGGGAGSGNTPGT</sequence>
<dbReference type="InterPro" id="IPR036412">
    <property type="entry name" value="HAD-like_sf"/>
</dbReference>
<dbReference type="FunFam" id="3.40.50.1000:FF:000504">
    <property type="match status" value="1"/>
</dbReference>
<dbReference type="GO" id="GO:0042995">
    <property type="term" value="C:cell projection"/>
    <property type="evidence" value="ECO:0007669"/>
    <property type="project" value="UniProtKB-SubCell"/>
</dbReference>
<feature type="binding site" evidence="25">
    <location>
        <position position="733"/>
    </location>
    <ligand>
        <name>ATP</name>
        <dbReference type="ChEBI" id="CHEBI:30616"/>
    </ligand>
</feature>
<feature type="transmembrane region" description="Helical" evidence="27">
    <location>
        <begin position="1188"/>
        <end position="1206"/>
    </location>
</feature>
<feature type="binding site" evidence="25">
    <location>
        <position position="732"/>
    </location>
    <ligand>
        <name>ATP</name>
        <dbReference type="ChEBI" id="CHEBI:30616"/>
    </ligand>
</feature>
<evidence type="ECO:0000256" key="25">
    <source>
        <dbReference type="PIRSR" id="PIRSR606539-2"/>
    </source>
</evidence>
<evidence type="ECO:0000256" key="23">
    <source>
        <dbReference type="ARBA" id="ARBA00062467"/>
    </source>
</evidence>
<dbReference type="InterPro" id="IPR018303">
    <property type="entry name" value="ATPase_P-typ_P_site"/>
</dbReference>
<dbReference type="PANTHER" id="PTHR24092:SF48">
    <property type="entry name" value="PHOSPHOLIPID-TRANSPORTING ATPASE IC"/>
    <property type="match status" value="1"/>
</dbReference>
<dbReference type="Pfam" id="PF16212">
    <property type="entry name" value="PhoLip_ATPase_C"/>
    <property type="match status" value="1"/>
</dbReference>
<dbReference type="EMBL" id="VXBQ01005484">
    <property type="protein sequence ID" value="NXO65259.1"/>
    <property type="molecule type" value="Genomic_DNA"/>
</dbReference>
<dbReference type="GO" id="GO:0016887">
    <property type="term" value="F:ATP hydrolysis activity"/>
    <property type="evidence" value="ECO:0007669"/>
    <property type="project" value="InterPro"/>
</dbReference>
<evidence type="ECO:0000256" key="10">
    <source>
        <dbReference type="ARBA" id="ARBA00022723"/>
    </source>
</evidence>
<feature type="binding site" evidence="26">
    <location>
        <position position="932"/>
    </location>
    <ligand>
        <name>Mg(2+)</name>
        <dbReference type="ChEBI" id="CHEBI:18420"/>
    </ligand>
</feature>
<dbReference type="InterPro" id="IPR023214">
    <property type="entry name" value="HAD_sf"/>
</dbReference>
<feature type="binding site" evidence="25">
    <location>
        <position position="932"/>
    </location>
    <ligand>
        <name>ATP</name>
        <dbReference type="ChEBI" id="CHEBI:30616"/>
    </ligand>
</feature>
<evidence type="ECO:0000313" key="33">
    <source>
        <dbReference type="Proteomes" id="UP000579685"/>
    </source>
</evidence>
<feature type="binding site" evidence="25">
    <location>
        <position position="734"/>
    </location>
    <ligand>
        <name>ATP</name>
        <dbReference type="ChEBI" id="CHEBI:30616"/>
    </ligand>
</feature>
<keyword evidence="17" id="KW-0333">Golgi apparatus</keyword>
<dbReference type="SFLD" id="SFLDF00027">
    <property type="entry name" value="p-type_atpase"/>
    <property type="match status" value="1"/>
</dbReference>
<dbReference type="SFLD" id="SFLDG00002">
    <property type="entry name" value="C1.7:_P-type_atpase_like"/>
    <property type="match status" value="1"/>
</dbReference>
<dbReference type="GO" id="GO:0000287">
    <property type="term" value="F:magnesium ion binding"/>
    <property type="evidence" value="ECO:0007669"/>
    <property type="project" value="UniProtKB-UniRule"/>
</dbReference>
<feature type="binding site" evidence="25">
    <location>
        <position position="931"/>
    </location>
    <ligand>
        <name>ATP</name>
        <dbReference type="ChEBI" id="CHEBI:30616"/>
    </ligand>
</feature>
<dbReference type="InterPro" id="IPR001757">
    <property type="entry name" value="P_typ_ATPase"/>
</dbReference>
<feature type="region of interest" description="Disordered" evidence="28">
    <location>
        <begin position="1"/>
        <end position="61"/>
    </location>
</feature>
<dbReference type="Pfam" id="PF16209">
    <property type="entry name" value="PhoLip_ATPase_N"/>
    <property type="match status" value="1"/>
</dbReference>
<comment type="similarity">
    <text evidence="7 27">Belongs to the cation transport ATPase (P-type) (TC 3.A.3) family. Type IV subfamily.</text>
</comment>
<feature type="transmembrane region" description="Helical" evidence="27">
    <location>
        <begin position="1018"/>
        <end position="1038"/>
    </location>
</feature>
<feature type="binding site" evidence="25">
    <location>
        <position position="555"/>
    </location>
    <ligand>
        <name>ATP</name>
        <dbReference type="ChEBI" id="CHEBI:30616"/>
    </ligand>
</feature>
<dbReference type="GO" id="GO:0005524">
    <property type="term" value="F:ATP binding"/>
    <property type="evidence" value="ECO:0007669"/>
    <property type="project" value="UniProtKB-UniRule"/>
</dbReference>